<dbReference type="EMBL" id="AP019822">
    <property type="protein sequence ID" value="BBM36086.1"/>
    <property type="molecule type" value="Genomic_DNA"/>
</dbReference>
<dbReference type="OrthoDB" id="80761at2"/>
<gene>
    <name evidence="3" type="ORF">JCM16774_1018</name>
</gene>
<keyword evidence="2" id="KW-0472">Membrane</keyword>
<organism evidence="3 4">
    <name type="scientific">Pseudoleptotrichia goodfellowii</name>
    <dbReference type="NCBI Taxonomy" id="157692"/>
    <lineage>
        <taxon>Bacteria</taxon>
        <taxon>Fusobacteriati</taxon>
        <taxon>Fusobacteriota</taxon>
        <taxon>Fusobacteriia</taxon>
        <taxon>Fusobacteriales</taxon>
        <taxon>Leptotrichiaceae</taxon>
        <taxon>Pseudoleptotrichia</taxon>
    </lineage>
</organism>
<evidence type="ECO:0000313" key="3">
    <source>
        <dbReference type="EMBL" id="BBM36086.1"/>
    </source>
</evidence>
<proteinExistence type="predicted"/>
<dbReference type="Proteomes" id="UP000321606">
    <property type="component" value="Chromosome"/>
</dbReference>
<keyword evidence="1" id="KW-0175">Coiled coil</keyword>
<dbReference type="AlphaFoldDB" id="A0A510JAH3"/>
<evidence type="ECO:0000256" key="2">
    <source>
        <dbReference type="SAM" id="Phobius"/>
    </source>
</evidence>
<accession>A0A510JAH3</accession>
<protein>
    <recommendedName>
        <fullName evidence="5">Cell division protein FtsL</fullName>
    </recommendedName>
</protein>
<feature type="coiled-coil region" evidence="1">
    <location>
        <begin position="80"/>
        <end position="107"/>
    </location>
</feature>
<reference evidence="3 4" key="1">
    <citation type="submission" date="2019-07" db="EMBL/GenBank/DDBJ databases">
        <title>Complete Genome Sequence of Leptotrichia goodfellowii Strain JCM 16774.</title>
        <authorList>
            <person name="Watanabe S."/>
            <person name="Cui L."/>
        </authorList>
    </citation>
    <scope>NUCLEOTIDE SEQUENCE [LARGE SCALE GENOMIC DNA]</scope>
    <source>
        <strain evidence="3 4">JCM16774</strain>
    </source>
</reference>
<keyword evidence="2" id="KW-0812">Transmembrane</keyword>
<dbReference type="STRING" id="714315.GCA_000516535_01009"/>
<dbReference type="KEGG" id="lgo:JCM16774_1018"/>
<sequence>MNKKKLQMIEFPSISHTIKKYDNFQNEVIITVPRRVQPKVKKRTVVKVKGCSIPAVVAAFIYVVLIVSMLMGRMWMTYTVSNLGIEKTNVENKLNELKKEVDTLENTYISNFDLKQVEEKSKELGFVPNNDMKYVKINN</sequence>
<dbReference type="RefSeq" id="WP_051411748.1">
    <property type="nucleotide sequence ID" value="NZ_AP019822.1"/>
</dbReference>
<feature type="transmembrane region" description="Helical" evidence="2">
    <location>
        <begin position="51"/>
        <end position="71"/>
    </location>
</feature>
<evidence type="ECO:0000256" key="1">
    <source>
        <dbReference type="SAM" id="Coils"/>
    </source>
</evidence>
<keyword evidence="2" id="KW-1133">Transmembrane helix</keyword>
<evidence type="ECO:0008006" key="5">
    <source>
        <dbReference type="Google" id="ProtNLM"/>
    </source>
</evidence>
<name>A0A510JAH3_9FUSO</name>
<evidence type="ECO:0000313" key="4">
    <source>
        <dbReference type="Proteomes" id="UP000321606"/>
    </source>
</evidence>